<organism evidence="1 2">
    <name type="scientific">Salmo trutta</name>
    <name type="common">Brown trout</name>
    <dbReference type="NCBI Taxonomy" id="8032"/>
    <lineage>
        <taxon>Eukaryota</taxon>
        <taxon>Metazoa</taxon>
        <taxon>Chordata</taxon>
        <taxon>Craniata</taxon>
        <taxon>Vertebrata</taxon>
        <taxon>Euteleostomi</taxon>
        <taxon>Actinopterygii</taxon>
        <taxon>Neopterygii</taxon>
        <taxon>Teleostei</taxon>
        <taxon>Protacanthopterygii</taxon>
        <taxon>Salmoniformes</taxon>
        <taxon>Salmonidae</taxon>
        <taxon>Salmoninae</taxon>
        <taxon>Salmo</taxon>
    </lineage>
</organism>
<keyword evidence="2" id="KW-1185">Reference proteome</keyword>
<evidence type="ECO:0000313" key="2">
    <source>
        <dbReference type="Proteomes" id="UP000472277"/>
    </source>
</evidence>
<sequence>METEGFVNEAIKLKVILNDNRIEKVILPSQPDSPNELMSTLKEKLHRKFDFSLLYEDPDFNNELYNLETIEDLPSPRATVKVLRIRRDTDLGLTRVSASELQDAPPERLGRWPEVFVIPTLSMEVEFALREGNCAYLRHETVLKITRDQKHNILGRMAWTIFNLIMVHEMMKENRDLPLINQHTQKTFALRRKEIVKSSPSVEHLRTRWPALFLEVQLHAEFQRITNQSLQQTFYTALDHHTPRLLTLFREKEGKSTTHVGISQHHEVVGGIPIRPAHVSVVLEDKIVMTNSRSWPDALGVVFGLLYSLHLNYPKALGSTSEFMQKVFLNLDDGKLKPKLLALKNELLA</sequence>
<dbReference type="AlphaFoldDB" id="A0A674BXC1"/>
<proteinExistence type="predicted"/>
<protein>
    <submittedName>
        <fullName evidence="1">Uncharacterized protein</fullName>
    </submittedName>
</protein>
<dbReference type="Proteomes" id="UP000472277">
    <property type="component" value="Chromosome 3"/>
</dbReference>
<name>A0A674BXC1_SALTR</name>
<evidence type="ECO:0000313" key="1">
    <source>
        <dbReference type="Ensembl" id="ENSSTUP00000075711.1"/>
    </source>
</evidence>
<accession>A0A674BXC1</accession>
<dbReference type="InParanoid" id="A0A674BXC1"/>
<dbReference type="PANTHER" id="PTHR31025">
    <property type="entry name" value="SI:CH211-196P9.1-RELATED"/>
    <property type="match status" value="1"/>
</dbReference>
<dbReference type="Ensembl" id="ENSSTUT00000080476.1">
    <property type="protein sequence ID" value="ENSSTUP00000075711.1"/>
    <property type="gene ID" value="ENSSTUG00000033239.1"/>
</dbReference>
<dbReference type="OMA" id="VEHVCAQ"/>
<dbReference type="GeneTree" id="ENSGT00950000182912"/>
<dbReference type="FunCoup" id="A0A674BXC1">
    <property type="interactions" value="213"/>
</dbReference>
<reference evidence="1" key="2">
    <citation type="submission" date="2025-09" db="UniProtKB">
        <authorList>
            <consortium name="Ensembl"/>
        </authorList>
    </citation>
    <scope>IDENTIFICATION</scope>
</reference>
<dbReference type="PANTHER" id="PTHR31025:SF19">
    <property type="entry name" value="SI:CH73-42K18.1-RELATED"/>
    <property type="match status" value="1"/>
</dbReference>
<reference evidence="1" key="1">
    <citation type="submission" date="2025-08" db="UniProtKB">
        <authorList>
            <consortium name="Ensembl"/>
        </authorList>
    </citation>
    <scope>IDENTIFICATION</scope>
</reference>